<dbReference type="EMBL" id="CM042009">
    <property type="protein sequence ID" value="KAI3791600.1"/>
    <property type="molecule type" value="Genomic_DNA"/>
</dbReference>
<gene>
    <name evidence="1" type="ORF">L2E82_05455</name>
</gene>
<name>A0ACB9H8V8_CICIN</name>
<reference evidence="1 2" key="2">
    <citation type="journal article" date="2022" name="Mol. Ecol. Resour.">
        <title>The genomes of chicory, endive, great burdock and yacon provide insights into Asteraceae paleo-polyploidization history and plant inulin production.</title>
        <authorList>
            <person name="Fan W."/>
            <person name="Wang S."/>
            <person name="Wang H."/>
            <person name="Wang A."/>
            <person name="Jiang F."/>
            <person name="Liu H."/>
            <person name="Zhao H."/>
            <person name="Xu D."/>
            <person name="Zhang Y."/>
        </authorList>
    </citation>
    <scope>NUCLEOTIDE SEQUENCE [LARGE SCALE GENOMIC DNA]</scope>
    <source>
        <strain evidence="2">cv. Punajuju</strain>
        <tissue evidence="1">Leaves</tissue>
    </source>
</reference>
<evidence type="ECO:0000313" key="2">
    <source>
        <dbReference type="Proteomes" id="UP001055811"/>
    </source>
</evidence>
<proteinExistence type="predicted"/>
<evidence type="ECO:0000313" key="1">
    <source>
        <dbReference type="EMBL" id="KAI3791600.1"/>
    </source>
</evidence>
<organism evidence="1 2">
    <name type="scientific">Cichorium intybus</name>
    <name type="common">Chicory</name>
    <dbReference type="NCBI Taxonomy" id="13427"/>
    <lineage>
        <taxon>Eukaryota</taxon>
        <taxon>Viridiplantae</taxon>
        <taxon>Streptophyta</taxon>
        <taxon>Embryophyta</taxon>
        <taxon>Tracheophyta</taxon>
        <taxon>Spermatophyta</taxon>
        <taxon>Magnoliopsida</taxon>
        <taxon>eudicotyledons</taxon>
        <taxon>Gunneridae</taxon>
        <taxon>Pentapetalae</taxon>
        <taxon>asterids</taxon>
        <taxon>campanulids</taxon>
        <taxon>Asterales</taxon>
        <taxon>Asteraceae</taxon>
        <taxon>Cichorioideae</taxon>
        <taxon>Cichorieae</taxon>
        <taxon>Cichoriinae</taxon>
        <taxon>Cichorium</taxon>
    </lineage>
</organism>
<keyword evidence="2" id="KW-1185">Reference proteome</keyword>
<accession>A0ACB9H8V8</accession>
<sequence length="277" mass="30603">MENCGEQLIPIAPKPSPHSSDHVVSKGNPTHFNIFPGDCKNSSNGQKPVQFEAAFSMQSSPQEYGGQLELGFGQQAVICGKYPYGDQYYGMLSTYGPQITGRIMLPLNLSTDDGPIFVNAKQYNGIIRRRRSRAKVEMAKKAPKGRKPYLHLSRHLHAKRRPRGCGGRFLNTKEMEKVKVGNLDSKTTEHPIGSQRSEVLQQSDHEMNASRSHISGSEVTSMVSHGNFNLFPTGNHLHMMSPLTDMMISGSGMHGFAMHNKWVAAATTTGSRYNLTV</sequence>
<protein>
    <submittedName>
        <fullName evidence="1">Uncharacterized protein</fullName>
    </submittedName>
</protein>
<comment type="caution">
    <text evidence="1">The sequence shown here is derived from an EMBL/GenBank/DDBJ whole genome shotgun (WGS) entry which is preliminary data.</text>
</comment>
<reference evidence="2" key="1">
    <citation type="journal article" date="2022" name="Mol. Ecol. Resour.">
        <title>The genomes of chicory, endive, great burdock and yacon provide insights into Asteraceae palaeo-polyploidization history and plant inulin production.</title>
        <authorList>
            <person name="Fan W."/>
            <person name="Wang S."/>
            <person name="Wang H."/>
            <person name="Wang A."/>
            <person name="Jiang F."/>
            <person name="Liu H."/>
            <person name="Zhao H."/>
            <person name="Xu D."/>
            <person name="Zhang Y."/>
        </authorList>
    </citation>
    <scope>NUCLEOTIDE SEQUENCE [LARGE SCALE GENOMIC DNA]</scope>
    <source>
        <strain evidence="2">cv. Punajuju</strain>
    </source>
</reference>
<dbReference type="Proteomes" id="UP001055811">
    <property type="component" value="Linkage Group LG01"/>
</dbReference>